<dbReference type="Proteomes" id="UP000245202">
    <property type="component" value="Unassembled WGS sequence"/>
</dbReference>
<dbReference type="EMBL" id="BDQX01000054">
    <property type="protein sequence ID" value="GBG06656.1"/>
    <property type="molecule type" value="Genomic_DNA"/>
</dbReference>
<sequence>MAEYIRSIRGIERSNAYAPISAVNPYAAYRNRELIEPSRAEPVNGLADWEASSAKGAAAWLRTAKAAEGKLNSLMIELGRQEGWRNGEVTKDKLRELDDLLNGLASVYKRNEEYLMPEVWEVIELALRHPATSQFGLARGELSLEGIEERQKETFGAHSPALLSALEDPDKARRLLLGADGLLTGLKTAVTYAEKQQPADWLKLPFTAAYPYAMYYGAAQLYWPLPSRGSIVNKYI</sequence>
<gene>
    <name evidence="1" type="ORF">PAT3040_01186</name>
</gene>
<name>A0A2R5EJ66_9BACL</name>
<protein>
    <submittedName>
        <fullName evidence="1">Uncharacterized protein</fullName>
    </submittedName>
</protein>
<dbReference type="AlphaFoldDB" id="A0A2R5EJ66"/>
<proteinExistence type="predicted"/>
<evidence type="ECO:0000313" key="2">
    <source>
        <dbReference type="Proteomes" id="UP000245202"/>
    </source>
</evidence>
<accession>A0A2R5EJ66</accession>
<evidence type="ECO:0000313" key="1">
    <source>
        <dbReference type="EMBL" id="GBG06656.1"/>
    </source>
</evidence>
<organism evidence="1 2">
    <name type="scientific">Paenibacillus agaridevorans</name>
    <dbReference type="NCBI Taxonomy" id="171404"/>
    <lineage>
        <taxon>Bacteria</taxon>
        <taxon>Bacillati</taxon>
        <taxon>Bacillota</taxon>
        <taxon>Bacilli</taxon>
        <taxon>Bacillales</taxon>
        <taxon>Paenibacillaceae</taxon>
        <taxon>Paenibacillus</taxon>
    </lineage>
</organism>
<reference evidence="1 2" key="1">
    <citation type="submission" date="2017-08" db="EMBL/GenBank/DDBJ databases">
        <title>Substantial Increase in Enzyme Production by Combined Drug-Resistance Mutations in Paenibacillus agaridevorans.</title>
        <authorList>
            <person name="Tanaka Y."/>
            <person name="Funane K."/>
            <person name="Hosaka T."/>
            <person name="Shiwa Y."/>
            <person name="Fujita N."/>
            <person name="Miyazaki T."/>
            <person name="Yoshikawa H."/>
            <person name="Murakami K."/>
            <person name="Kasahara K."/>
            <person name="Inaoka T."/>
            <person name="Hiraga Y."/>
            <person name="Ochi K."/>
        </authorList>
    </citation>
    <scope>NUCLEOTIDE SEQUENCE [LARGE SCALE GENOMIC DNA]</scope>
    <source>
        <strain evidence="1 2">T-3040</strain>
    </source>
</reference>
<keyword evidence="2" id="KW-1185">Reference proteome</keyword>
<dbReference type="RefSeq" id="WP_108991875.1">
    <property type="nucleotide sequence ID" value="NZ_BDQX01000054.1"/>
</dbReference>
<comment type="caution">
    <text evidence="1">The sequence shown here is derived from an EMBL/GenBank/DDBJ whole genome shotgun (WGS) entry which is preliminary data.</text>
</comment>